<name>A0AAT9G6R0_9RICK</name>
<dbReference type="PROSITE" id="PS51257">
    <property type="entry name" value="PROKAR_LIPOPROTEIN"/>
    <property type="match status" value="1"/>
</dbReference>
<evidence type="ECO:0008006" key="2">
    <source>
        <dbReference type="Google" id="ProtNLM"/>
    </source>
</evidence>
<organism evidence="1">
    <name type="scientific">Candidatus Tisiphia endosymbiont of Sergentomyia squamirostris</name>
    <dbReference type="NCBI Taxonomy" id="3113639"/>
    <lineage>
        <taxon>Bacteria</taxon>
        <taxon>Pseudomonadati</taxon>
        <taxon>Pseudomonadota</taxon>
        <taxon>Alphaproteobacteria</taxon>
        <taxon>Rickettsiales</taxon>
        <taxon>Rickettsiaceae</taxon>
        <taxon>Rickettsieae</taxon>
        <taxon>Candidatus Tisiphia</taxon>
    </lineage>
</organism>
<dbReference type="EMBL" id="AP029170">
    <property type="protein sequence ID" value="BFD45512.1"/>
    <property type="molecule type" value="Genomic_DNA"/>
</dbReference>
<accession>A0AAT9G6R0</accession>
<gene>
    <name evidence="1" type="ORF">DMENIID0002_01580</name>
</gene>
<sequence length="79" mass="9193">MSRFLLFFLLAISVSSCKIWPYRSDFDCKIPDGEHCKSLYEINKMADQGKFDPNSPSFKYNDAICSQKCMKKIRKRNAS</sequence>
<dbReference type="AlphaFoldDB" id="A0AAT9G6R0"/>
<protein>
    <recommendedName>
        <fullName evidence="2">Conjugative transfer protein TraV</fullName>
    </recommendedName>
</protein>
<proteinExistence type="predicted"/>
<reference evidence="1" key="1">
    <citation type="submission" date="2024-01" db="EMBL/GenBank/DDBJ databases">
        <title>Sequencing the genomes of a sandfly, Sergentomyia squamirostris, and its two endosymbionts.</title>
        <authorList>
            <person name="Itokawa K."/>
            <person name="Sanjoba C."/>
        </authorList>
    </citation>
    <scope>NUCLEOTIDE SEQUENCE</scope>
    <source>
        <strain evidence="1">RiSSQ</strain>
    </source>
</reference>
<evidence type="ECO:0000313" key="1">
    <source>
        <dbReference type="EMBL" id="BFD45512.1"/>
    </source>
</evidence>